<evidence type="ECO:0000313" key="15">
    <source>
        <dbReference type="Proteomes" id="UP000536909"/>
    </source>
</evidence>
<dbReference type="Proteomes" id="UP000308000">
    <property type="component" value="Unassembled WGS sequence"/>
</dbReference>
<dbReference type="Gene3D" id="3.40.50.150">
    <property type="entry name" value="Vaccinia Virus protein VP39"/>
    <property type="match status" value="1"/>
</dbReference>
<name>A0AAJ5K4E3_9DEIO</name>
<evidence type="ECO:0000256" key="11">
    <source>
        <dbReference type="ARBA" id="ARBA00031350"/>
    </source>
</evidence>
<dbReference type="EC" id="2.1.1.77" evidence="3"/>
<evidence type="ECO:0000256" key="6">
    <source>
        <dbReference type="ARBA" id="ARBA00022603"/>
    </source>
</evidence>
<evidence type="ECO:0000256" key="2">
    <source>
        <dbReference type="ARBA" id="ARBA00005369"/>
    </source>
</evidence>
<keyword evidence="5" id="KW-0963">Cytoplasm</keyword>
<keyword evidence="7" id="KW-0808">Transferase</keyword>
<dbReference type="SUPFAM" id="SSF53335">
    <property type="entry name" value="S-adenosyl-L-methionine-dependent methyltransferases"/>
    <property type="match status" value="1"/>
</dbReference>
<evidence type="ECO:0000256" key="9">
    <source>
        <dbReference type="ARBA" id="ARBA00030757"/>
    </source>
</evidence>
<dbReference type="InterPro" id="IPR000682">
    <property type="entry name" value="PCMT"/>
</dbReference>
<evidence type="ECO:0000256" key="3">
    <source>
        <dbReference type="ARBA" id="ARBA00011890"/>
    </source>
</evidence>
<dbReference type="Pfam" id="PF01135">
    <property type="entry name" value="PCMT"/>
    <property type="match status" value="1"/>
</dbReference>
<evidence type="ECO:0000256" key="1">
    <source>
        <dbReference type="ARBA" id="ARBA00004496"/>
    </source>
</evidence>
<dbReference type="CDD" id="cd02440">
    <property type="entry name" value="AdoMet_MTases"/>
    <property type="match status" value="1"/>
</dbReference>
<evidence type="ECO:0000256" key="8">
    <source>
        <dbReference type="ARBA" id="ARBA00022691"/>
    </source>
</evidence>
<dbReference type="PROSITE" id="PS01279">
    <property type="entry name" value="PCMT"/>
    <property type="match status" value="1"/>
</dbReference>
<proteinExistence type="inferred from homology"/>
<dbReference type="Proteomes" id="UP000536909">
    <property type="component" value="Unassembled WGS sequence"/>
</dbReference>
<evidence type="ECO:0000313" key="14">
    <source>
        <dbReference type="Proteomes" id="UP000308000"/>
    </source>
</evidence>
<comment type="subcellular location">
    <subcellularLocation>
        <location evidence="1">Cytoplasm</location>
    </subcellularLocation>
</comment>
<comment type="similarity">
    <text evidence="2">Belongs to the methyltransferase superfamily. L-isoaspartyl/D-aspartyl protein methyltransferase family.</text>
</comment>
<evidence type="ECO:0000313" key="12">
    <source>
        <dbReference type="EMBL" id="MBB5296416.1"/>
    </source>
</evidence>
<dbReference type="GO" id="GO:0032259">
    <property type="term" value="P:methylation"/>
    <property type="evidence" value="ECO:0007669"/>
    <property type="project" value="UniProtKB-KW"/>
</dbReference>
<comment type="caution">
    <text evidence="13">The sequence shown here is derived from an EMBL/GenBank/DDBJ whole genome shotgun (WGS) entry which is preliminary data.</text>
</comment>
<dbReference type="AlphaFoldDB" id="A0AAJ5K4E3"/>
<keyword evidence="15" id="KW-1185">Reference proteome</keyword>
<protein>
    <recommendedName>
        <fullName evidence="4">Protein-L-isoaspartate O-methyltransferase</fullName>
        <ecNumber evidence="3">2.1.1.77</ecNumber>
    </recommendedName>
    <alternativeName>
        <fullName evidence="11">L-isoaspartyl protein carboxyl methyltransferase</fullName>
    </alternativeName>
    <alternativeName>
        <fullName evidence="9">Protein L-isoaspartyl methyltransferase</fullName>
    </alternativeName>
    <alternativeName>
        <fullName evidence="10">Protein-beta-aspartate methyltransferase</fullName>
    </alternativeName>
</protein>
<dbReference type="RefSeq" id="WP_129120286.1">
    <property type="nucleotide sequence ID" value="NZ_BSUI01000009.1"/>
</dbReference>
<dbReference type="GO" id="GO:0004719">
    <property type="term" value="F:protein-L-isoaspartate (D-aspartate) O-methyltransferase activity"/>
    <property type="evidence" value="ECO:0007669"/>
    <property type="project" value="UniProtKB-EC"/>
</dbReference>
<dbReference type="GO" id="GO:0005737">
    <property type="term" value="C:cytoplasm"/>
    <property type="evidence" value="ECO:0007669"/>
    <property type="project" value="UniProtKB-SubCell"/>
</dbReference>
<evidence type="ECO:0000256" key="7">
    <source>
        <dbReference type="ARBA" id="ARBA00022679"/>
    </source>
</evidence>
<keyword evidence="8" id="KW-0949">S-adenosyl-L-methionine</keyword>
<dbReference type="PANTHER" id="PTHR11579:SF0">
    <property type="entry name" value="PROTEIN-L-ISOASPARTATE(D-ASPARTATE) O-METHYLTRANSFERASE"/>
    <property type="match status" value="1"/>
</dbReference>
<evidence type="ECO:0000256" key="10">
    <source>
        <dbReference type="ARBA" id="ARBA00031323"/>
    </source>
</evidence>
<dbReference type="EMBL" id="VBRC01000009">
    <property type="protein sequence ID" value="TLK25110.1"/>
    <property type="molecule type" value="Genomic_DNA"/>
</dbReference>
<reference evidence="12 15" key="2">
    <citation type="submission" date="2020-08" db="EMBL/GenBank/DDBJ databases">
        <title>Genomic Encyclopedia of Type Strains, Phase IV (KMG-IV): sequencing the most valuable type-strain genomes for metagenomic binning, comparative biology and taxonomic classification.</title>
        <authorList>
            <person name="Goeker M."/>
        </authorList>
    </citation>
    <scope>NUCLEOTIDE SEQUENCE [LARGE SCALE GENOMIC DNA]</scope>
    <source>
        <strain evidence="12 15">DSM 105434</strain>
    </source>
</reference>
<evidence type="ECO:0000256" key="5">
    <source>
        <dbReference type="ARBA" id="ARBA00022490"/>
    </source>
</evidence>
<dbReference type="InterPro" id="IPR029063">
    <property type="entry name" value="SAM-dependent_MTases_sf"/>
</dbReference>
<accession>A0AAJ5K4E3</accession>
<evidence type="ECO:0000313" key="13">
    <source>
        <dbReference type="EMBL" id="TLK25110.1"/>
    </source>
</evidence>
<dbReference type="EMBL" id="JACHFV010000011">
    <property type="protein sequence ID" value="MBB5296416.1"/>
    <property type="molecule type" value="Genomic_DNA"/>
</dbReference>
<reference evidence="13 14" key="1">
    <citation type="submission" date="2019-04" db="EMBL/GenBank/DDBJ databases">
        <title>Deinococcus metalilatus MA1002 mutant No.5.</title>
        <authorList>
            <person name="Park W."/>
            <person name="Park C."/>
        </authorList>
    </citation>
    <scope>NUCLEOTIDE SEQUENCE [LARGE SCALE GENOMIC DNA]</scope>
    <source>
        <strain evidence="13 14">MA1002-m5</strain>
    </source>
</reference>
<gene>
    <name evidence="13" type="ORF">FCS05_13140</name>
    <name evidence="12" type="ORF">HNQ10_003263</name>
</gene>
<evidence type="ECO:0000256" key="4">
    <source>
        <dbReference type="ARBA" id="ARBA00013346"/>
    </source>
</evidence>
<organism evidence="13 14">
    <name type="scientific">Deinococcus metallilatus</name>
    <dbReference type="NCBI Taxonomy" id="1211322"/>
    <lineage>
        <taxon>Bacteria</taxon>
        <taxon>Thermotogati</taxon>
        <taxon>Deinococcota</taxon>
        <taxon>Deinococci</taxon>
        <taxon>Deinococcales</taxon>
        <taxon>Deinococcaceae</taxon>
        <taxon>Deinococcus</taxon>
    </lineage>
</organism>
<sequence length="280" mass="30008">MPSQDQAAALRKALVAGLVERGVVHSANVEAALRAVPRHLFTPWLSPEEAYADQAWLLPETTPDAPATISQPTVVGLMLEACRLAPGQRVLEIGAGSGYNAALMAHLVGEHGQVVTVDIEAPLVEAARGRLAEYRNVQVVHGDGGHGFPAGAPYDRIVATVGAWDLPPAWREQLAPDGQLILPLHLGGEPQDHELIAFRREGHLLVGHGICSVQMVLMRGDYAGHGRPVPIQKGQDWQGTTADNLLVKVYPHGANHQPQPHEVIIDKPSARLVLAHRQAG</sequence>
<dbReference type="PANTHER" id="PTHR11579">
    <property type="entry name" value="PROTEIN-L-ISOASPARTATE O-METHYLTRANSFERASE"/>
    <property type="match status" value="1"/>
</dbReference>
<keyword evidence="6 13" id="KW-0489">Methyltransferase</keyword>